<dbReference type="GO" id="GO:0043122">
    <property type="term" value="P:regulation of canonical NF-kappaB signal transduction"/>
    <property type="evidence" value="ECO:0007669"/>
    <property type="project" value="UniProtKB-ARBA"/>
</dbReference>
<organism evidence="4 5">
    <name type="scientific">Eublepharis macularius</name>
    <name type="common">Leopard gecko</name>
    <name type="synonym">Cyrtodactylus macularius</name>
    <dbReference type="NCBI Taxonomy" id="481883"/>
    <lineage>
        <taxon>Eukaryota</taxon>
        <taxon>Metazoa</taxon>
        <taxon>Chordata</taxon>
        <taxon>Craniata</taxon>
        <taxon>Vertebrata</taxon>
        <taxon>Euteleostomi</taxon>
        <taxon>Lepidosauria</taxon>
        <taxon>Squamata</taxon>
        <taxon>Bifurcata</taxon>
        <taxon>Gekkota</taxon>
        <taxon>Eublepharidae</taxon>
        <taxon>Eublepharinae</taxon>
        <taxon>Eublepharis</taxon>
    </lineage>
</organism>
<accession>A0AA97KAT3</accession>
<dbReference type="PANTHER" id="PTHR31882">
    <property type="entry name" value="TNFAIP3-INTERACTING PROTEIN COILED COIL FAMILY MEMBER"/>
    <property type="match status" value="1"/>
</dbReference>
<dbReference type="Gene3D" id="1.20.5.990">
    <property type="entry name" value="Nemo cc2-lz domain - 1d5 darpin complex"/>
    <property type="match status" value="1"/>
</dbReference>
<dbReference type="GO" id="GO:0006357">
    <property type="term" value="P:regulation of transcription by RNA polymerase II"/>
    <property type="evidence" value="ECO:0007669"/>
    <property type="project" value="TreeGrafter"/>
</dbReference>
<dbReference type="GO" id="GO:0071222">
    <property type="term" value="P:cellular response to lipopolysaccharide"/>
    <property type="evidence" value="ECO:0007669"/>
    <property type="project" value="TreeGrafter"/>
</dbReference>
<protein>
    <submittedName>
        <fullName evidence="5">TNFAIP3-interacting protein 1-like</fullName>
    </submittedName>
</protein>
<dbReference type="GO" id="GO:0005737">
    <property type="term" value="C:cytoplasm"/>
    <property type="evidence" value="ECO:0007669"/>
    <property type="project" value="UniProtKB-ARBA"/>
</dbReference>
<sequence length="122" mass="14456">MAAAQKEVTDLRDHLEALKCQTEIYEADYRTEQKDWQHIKAENAKLRQKEEEMKQQVALLEEQVKIFEDDFWKERSDKQVLQRLLKRKPDAKKSVLPHHCKGQEKPLNGSCSCSCHKNQQHQ</sequence>
<evidence type="ECO:0000313" key="5">
    <source>
        <dbReference type="RefSeq" id="XP_054852795.1"/>
    </source>
</evidence>
<reference evidence="5" key="1">
    <citation type="submission" date="2025-08" db="UniProtKB">
        <authorList>
            <consortium name="RefSeq"/>
        </authorList>
    </citation>
    <scope>IDENTIFICATION</scope>
    <source>
        <tissue evidence="5">Blood</tissue>
    </source>
</reference>
<dbReference type="GeneID" id="129341559"/>
<dbReference type="RefSeq" id="XP_054852795.1">
    <property type="nucleotide sequence ID" value="XM_054996820.1"/>
</dbReference>
<dbReference type="PANTHER" id="PTHR31882:SF9">
    <property type="entry name" value="SI:CH211-153B23.7"/>
    <property type="match status" value="1"/>
</dbReference>
<dbReference type="KEGG" id="emc:129341559"/>
<feature type="coiled-coil region" evidence="2">
    <location>
        <begin position="1"/>
        <end position="70"/>
    </location>
</feature>
<name>A0AA97KAT3_EUBMA</name>
<evidence type="ECO:0000313" key="4">
    <source>
        <dbReference type="Proteomes" id="UP001190640"/>
    </source>
</evidence>
<feature type="compositionally biased region" description="Polar residues" evidence="3">
    <location>
        <begin position="109"/>
        <end position="122"/>
    </location>
</feature>
<proteinExistence type="predicted"/>
<evidence type="ECO:0000256" key="2">
    <source>
        <dbReference type="SAM" id="Coils"/>
    </source>
</evidence>
<evidence type="ECO:0000256" key="1">
    <source>
        <dbReference type="ARBA" id="ARBA00023054"/>
    </source>
</evidence>
<keyword evidence="4" id="KW-1185">Reference proteome</keyword>
<dbReference type="AlphaFoldDB" id="A0AA97KAT3"/>
<feature type="region of interest" description="Disordered" evidence="3">
    <location>
        <begin position="90"/>
        <end position="122"/>
    </location>
</feature>
<dbReference type="Proteomes" id="UP001190640">
    <property type="component" value="Chromosome 13"/>
</dbReference>
<gene>
    <name evidence="5" type="primary">LOC129341559</name>
</gene>
<evidence type="ECO:0000256" key="3">
    <source>
        <dbReference type="SAM" id="MobiDB-lite"/>
    </source>
</evidence>
<keyword evidence="1 2" id="KW-0175">Coiled coil</keyword>